<evidence type="ECO:0000313" key="1">
    <source>
        <dbReference type="EMBL" id="CAG6454220.1"/>
    </source>
</evidence>
<sequence>MGMIFNNQFQCLVRDGAVVNGKLLQLGKPTQTPNKFVVNRIHHIKSQLLQPRAAKKQLNEHVCGNVAQGQLQFVQTGQVPRNIHDILRHLNVPQTQTAQRFQTSLENV</sequence>
<protein>
    <submittedName>
        <fullName evidence="1">(northern house mosquito) hypothetical protein</fullName>
    </submittedName>
</protein>
<proteinExistence type="predicted"/>
<dbReference type="EMBL" id="HBUE01262084">
    <property type="protein sequence ID" value="CAG6559592.1"/>
    <property type="molecule type" value="Transcribed_RNA"/>
</dbReference>
<accession>A0A8D8AD46</accession>
<dbReference type="EMBL" id="HBUE01156968">
    <property type="protein sequence ID" value="CAG6508235.1"/>
    <property type="molecule type" value="Transcribed_RNA"/>
</dbReference>
<dbReference type="EMBL" id="HBUE01025493">
    <property type="protein sequence ID" value="CAG6454220.1"/>
    <property type="molecule type" value="Transcribed_RNA"/>
</dbReference>
<dbReference type="AlphaFoldDB" id="A0A8D8AD46"/>
<reference evidence="1" key="1">
    <citation type="submission" date="2021-05" db="EMBL/GenBank/DDBJ databases">
        <authorList>
            <person name="Alioto T."/>
            <person name="Alioto T."/>
            <person name="Gomez Garrido J."/>
        </authorList>
    </citation>
    <scope>NUCLEOTIDE SEQUENCE</scope>
</reference>
<organism evidence="1">
    <name type="scientific">Culex pipiens</name>
    <name type="common">House mosquito</name>
    <dbReference type="NCBI Taxonomy" id="7175"/>
    <lineage>
        <taxon>Eukaryota</taxon>
        <taxon>Metazoa</taxon>
        <taxon>Ecdysozoa</taxon>
        <taxon>Arthropoda</taxon>
        <taxon>Hexapoda</taxon>
        <taxon>Insecta</taxon>
        <taxon>Pterygota</taxon>
        <taxon>Neoptera</taxon>
        <taxon>Endopterygota</taxon>
        <taxon>Diptera</taxon>
        <taxon>Nematocera</taxon>
        <taxon>Culicoidea</taxon>
        <taxon>Culicidae</taxon>
        <taxon>Culicinae</taxon>
        <taxon>Culicini</taxon>
        <taxon>Culex</taxon>
        <taxon>Culex</taxon>
    </lineage>
</organism>
<name>A0A8D8AD46_CULPI</name>